<reference evidence="2" key="1">
    <citation type="journal article" date="2023" name="G3 (Bethesda)">
        <title>A reference genome for the long-term kleptoplast-retaining sea slug Elysia crispata morphotype clarki.</title>
        <authorList>
            <person name="Eastman K.E."/>
            <person name="Pendleton A.L."/>
            <person name="Shaikh M.A."/>
            <person name="Suttiyut T."/>
            <person name="Ogas R."/>
            <person name="Tomko P."/>
            <person name="Gavelis G."/>
            <person name="Widhalm J.R."/>
            <person name="Wisecaver J.H."/>
        </authorList>
    </citation>
    <scope>NUCLEOTIDE SEQUENCE</scope>
    <source>
        <strain evidence="2">ECLA1</strain>
    </source>
</reference>
<organism evidence="2 3">
    <name type="scientific">Elysia crispata</name>
    <name type="common">lettuce slug</name>
    <dbReference type="NCBI Taxonomy" id="231223"/>
    <lineage>
        <taxon>Eukaryota</taxon>
        <taxon>Metazoa</taxon>
        <taxon>Spiralia</taxon>
        <taxon>Lophotrochozoa</taxon>
        <taxon>Mollusca</taxon>
        <taxon>Gastropoda</taxon>
        <taxon>Heterobranchia</taxon>
        <taxon>Euthyneura</taxon>
        <taxon>Panpulmonata</taxon>
        <taxon>Sacoglossa</taxon>
        <taxon>Placobranchoidea</taxon>
        <taxon>Plakobranchidae</taxon>
        <taxon>Elysia</taxon>
    </lineage>
</organism>
<sequence length="202" mass="22651">MTTSEERYRDNSKDGGGGIRKEEEVEEKWMNIELIKIDPFIPSWSREQGAGGEHWVASGRYRHGERTAGRDRGSKPLPVCVTIDRYLALVLCVFTFVSASLLCPEGRGWPTLRFNHRSVVVMSSVINFNPRPPPNSSNLPPNVTFCALVQARPGDRLLQLQSSILLTLGEERLIKDEAGGSEVALILMPEFYLVKLAIIDWI</sequence>
<proteinExistence type="predicted"/>
<evidence type="ECO:0000256" key="1">
    <source>
        <dbReference type="SAM" id="MobiDB-lite"/>
    </source>
</evidence>
<protein>
    <submittedName>
        <fullName evidence="2">Uncharacterized protein</fullName>
    </submittedName>
</protein>
<feature type="region of interest" description="Disordered" evidence="1">
    <location>
        <begin position="1"/>
        <end position="22"/>
    </location>
</feature>
<dbReference type="Proteomes" id="UP001283361">
    <property type="component" value="Unassembled WGS sequence"/>
</dbReference>
<keyword evidence="3" id="KW-1185">Reference proteome</keyword>
<name>A0AAE1E4U2_9GAST</name>
<dbReference type="EMBL" id="JAWDGP010001129">
    <property type="protein sequence ID" value="KAK3794281.1"/>
    <property type="molecule type" value="Genomic_DNA"/>
</dbReference>
<accession>A0AAE1E4U2</accession>
<evidence type="ECO:0000313" key="3">
    <source>
        <dbReference type="Proteomes" id="UP001283361"/>
    </source>
</evidence>
<dbReference type="AlphaFoldDB" id="A0AAE1E4U2"/>
<comment type="caution">
    <text evidence="2">The sequence shown here is derived from an EMBL/GenBank/DDBJ whole genome shotgun (WGS) entry which is preliminary data.</text>
</comment>
<evidence type="ECO:0000313" key="2">
    <source>
        <dbReference type="EMBL" id="KAK3794281.1"/>
    </source>
</evidence>
<gene>
    <name evidence="2" type="ORF">RRG08_060951</name>
</gene>